<dbReference type="AlphaFoldDB" id="A0A0G4IM34"/>
<sequence>MTDDEWCAFVLNALEQRDRAESRYDDIVRDYGTLLERSRRATADAEQLRLGLAQLRHRPSLTSDIVVATGDDPVNADRISALQKTLVSLQEELSMSYSVRDENARAMAIMQQQHQEDERRIIGLSEELQELTKRLANLEGIAEHERKRAASLEDANRLLQEQVEPLARLQQDNALLACFHVKRFHASADALNEMNALVRPAPVDQAEPNSSSIILDPEAWGRHFNENDEVTAVNERSRPSR</sequence>
<organism evidence="3 4">
    <name type="scientific">Plasmodiophora brassicae</name>
    <name type="common">Clubroot disease agent</name>
    <dbReference type="NCBI Taxonomy" id="37360"/>
    <lineage>
        <taxon>Eukaryota</taxon>
        <taxon>Sar</taxon>
        <taxon>Rhizaria</taxon>
        <taxon>Endomyxa</taxon>
        <taxon>Phytomyxea</taxon>
        <taxon>Plasmodiophorida</taxon>
        <taxon>Plasmodiophoridae</taxon>
        <taxon>Plasmodiophora</taxon>
    </lineage>
</organism>
<evidence type="ECO:0000259" key="2">
    <source>
        <dbReference type="Pfam" id="PF08614"/>
    </source>
</evidence>
<keyword evidence="1" id="KW-0175">Coiled coil</keyword>
<gene>
    <name evidence="3" type="ORF">PBRA_004837</name>
</gene>
<dbReference type="InterPro" id="IPR013923">
    <property type="entry name" value="Autophagy-rel_prot_16_dom"/>
</dbReference>
<evidence type="ECO:0000313" key="3">
    <source>
        <dbReference type="EMBL" id="CEO96147.1"/>
    </source>
</evidence>
<accession>A0A0G4IM34</accession>
<keyword evidence="4" id="KW-1185">Reference proteome</keyword>
<feature type="coiled-coil region" evidence="1">
    <location>
        <begin position="114"/>
        <end position="162"/>
    </location>
</feature>
<evidence type="ECO:0000256" key="1">
    <source>
        <dbReference type="SAM" id="Coils"/>
    </source>
</evidence>
<dbReference type="Pfam" id="PF08614">
    <property type="entry name" value="ATG16"/>
    <property type="match status" value="1"/>
</dbReference>
<dbReference type="Proteomes" id="UP000039324">
    <property type="component" value="Unassembled WGS sequence"/>
</dbReference>
<dbReference type="EMBL" id="CDSF01000046">
    <property type="protein sequence ID" value="CEO96147.1"/>
    <property type="molecule type" value="Genomic_DNA"/>
</dbReference>
<feature type="domain" description="Autophagy-related protein 16" evidence="2">
    <location>
        <begin position="11"/>
        <end position="164"/>
    </location>
</feature>
<reference evidence="3 4" key="1">
    <citation type="submission" date="2015-02" db="EMBL/GenBank/DDBJ databases">
        <authorList>
            <person name="Chooi Y.-H."/>
        </authorList>
    </citation>
    <scope>NUCLEOTIDE SEQUENCE [LARGE SCALE GENOMIC DNA]</scope>
    <source>
        <strain evidence="3">E3</strain>
    </source>
</reference>
<name>A0A0G4IM34_PLABS</name>
<protein>
    <recommendedName>
        <fullName evidence="2">Autophagy-related protein 16 domain-containing protein</fullName>
    </recommendedName>
</protein>
<evidence type="ECO:0000313" key="4">
    <source>
        <dbReference type="Proteomes" id="UP000039324"/>
    </source>
</evidence>
<proteinExistence type="predicted"/>